<dbReference type="OrthoDB" id="307871at2759"/>
<organism evidence="5 6">
    <name type="scientific">Triparma columacea</name>
    <dbReference type="NCBI Taxonomy" id="722753"/>
    <lineage>
        <taxon>Eukaryota</taxon>
        <taxon>Sar</taxon>
        <taxon>Stramenopiles</taxon>
        <taxon>Ochrophyta</taxon>
        <taxon>Bolidophyceae</taxon>
        <taxon>Parmales</taxon>
        <taxon>Triparmaceae</taxon>
        <taxon>Triparma</taxon>
    </lineage>
</organism>
<dbReference type="GO" id="GO:0043015">
    <property type="term" value="F:gamma-tubulin binding"/>
    <property type="evidence" value="ECO:0007669"/>
    <property type="project" value="TreeGrafter"/>
</dbReference>
<feature type="compositionally biased region" description="Low complexity" evidence="3">
    <location>
        <begin position="313"/>
        <end position="322"/>
    </location>
</feature>
<reference evidence="6" key="1">
    <citation type="journal article" date="2023" name="Commun. Biol.">
        <title>Genome analysis of Parmales, the sister group of diatoms, reveals the evolutionary specialization of diatoms from phago-mixotrophs to photoautotrophs.</title>
        <authorList>
            <person name="Ban H."/>
            <person name="Sato S."/>
            <person name="Yoshikawa S."/>
            <person name="Yamada K."/>
            <person name="Nakamura Y."/>
            <person name="Ichinomiya M."/>
            <person name="Sato N."/>
            <person name="Blanc-Mathieu R."/>
            <person name="Endo H."/>
            <person name="Kuwata A."/>
            <person name="Ogata H."/>
        </authorList>
    </citation>
    <scope>NUCLEOTIDE SEQUENCE [LARGE SCALE GENOMIC DNA]</scope>
</reference>
<dbReference type="InterPro" id="IPR021854">
    <property type="entry name" value="WASH1_WAHD"/>
</dbReference>
<evidence type="ECO:0000256" key="2">
    <source>
        <dbReference type="ARBA" id="ARBA00023203"/>
    </source>
</evidence>
<sequence>MIFSLPTSHEDYQRDINLIDQLHALQRLDETTSSVFARLLNKVSAQVDRTSSIKNRVKAAQAKIENISTNSNRATTIFSTAKHPSTSCPPPYSSSFKFTNDDLSGIPAYPEPDPDILYTTADPAVATLSQPETVHETNQLYQRLNPHNTEMTRCEIVMEENGLGPLPPSEVLSTTASVLLFNSSKNPYREYSRENNLLGRDGVERESTSETAKDIHSAPTTLVDGDALPDVAALDLMFKPELGEMDSLALPSNLALPNLANLSYSDTNTGSIAPSQFQGANQLSLPAIEFQPAPSATEQAPAPAPTPAPAPAPATAKPTPKAGGTMDLLASIRSSGGKGLKKAAERVIAKQKEEKPKEKKAMTMFEQLQESMNRRQAAISGKKDRIEKKRETIALMKNPDAFRQDIRKSMTEAELPIKAEVSAGSDDSDSDSDESNARDRVFSDDSYGAAGEPAAAPVAPPPAAAKKKVVVESPKIKRSPPRPQTSQDSSNSRRGSLWDESNKDLNRMLSSRAPSEDSEGSDSDWDE</sequence>
<dbReference type="GO" id="GO:0006887">
    <property type="term" value="P:exocytosis"/>
    <property type="evidence" value="ECO:0007669"/>
    <property type="project" value="TreeGrafter"/>
</dbReference>
<comment type="caution">
    <text evidence="5">The sequence shown here is derived from an EMBL/GenBank/DDBJ whole genome shotgun (WGS) entry which is preliminary data.</text>
</comment>
<dbReference type="Proteomes" id="UP001165065">
    <property type="component" value="Unassembled WGS sequence"/>
</dbReference>
<dbReference type="PANTHER" id="PTHR23331:SF1">
    <property type="entry name" value="WASH COMPLEX SUBUNIT 1"/>
    <property type="match status" value="1"/>
</dbReference>
<feature type="compositionally biased region" description="Basic and acidic residues" evidence="3">
    <location>
        <begin position="202"/>
        <end position="216"/>
    </location>
</feature>
<dbReference type="GO" id="GO:0055037">
    <property type="term" value="C:recycling endosome"/>
    <property type="evidence" value="ECO:0007669"/>
    <property type="project" value="TreeGrafter"/>
</dbReference>
<dbReference type="InterPro" id="IPR003124">
    <property type="entry name" value="WH2_dom"/>
</dbReference>
<evidence type="ECO:0000256" key="3">
    <source>
        <dbReference type="SAM" id="MobiDB-lite"/>
    </source>
</evidence>
<dbReference type="GO" id="GO:0003779">
    <property type="term" value="F:actin binding"/>
    <property type="evidence" value="ECO:0007669"/>
    <property type="project" value="UniProtKB-KW"/>
</dbReference>
<evidence type="ECO:0000259" key="4">
    <source>
        <dbReference type="PROSITE" id="PS51082"/>
    </source>
</evidence>
<accession>A0A9W7GMU8</accession>
<dbReference type="GO" id="GO:0043014">
    <property type="term" value="F:alpha-tubulin binding"/>
    <property type="evidence" value="ECO:0007669"/>
    <property type="project" value="InterPro"/>
</dbReference>
<dbReference type="PROSITE" id="PS51082">
    <property type="entry name" value="WH2"/>
    <property type="match status" value="1"/>
</dbReference>
<dbReference type="Pfam" id="PF11945">
    <property type="entry name" value="WASH_WAHD"/>
    <property type="match status" value="1"/>
</dbReference>
<dbReference type="GO" id="GO:0071203">
    <property type="term" value="C:WASH complex"/>
    <property type="evidence" value="ECO:0007669"/>
    <property type="project" value="InterPro"/>
</dbReference>
<feature type="region of interest" description="Disordered" evidence="3">
    <location>
        <begin position="294"/>
        <end position="324"/>
    </location>
</feature>
<protein>
    <recommendedName>
        <fullName evidence="4">WH2 domain-containing protein</fullName>
    </recommendedName>
</protein>
<evidence type="ECO:0000256" key="1">
    <source>
        <dbReference type="ARBA" id="ARBA00005602"/>
    </source>
</evidence>
<feature type="compositionally biased region" description="Acidic residues" evidence="3">
    <location>
        <begin position="516"/>
        <end position="527"/>
    </location>
</feature>
<dbReference type="GO" id="GO:0005829">
    <property type="term" value="C:cytosol"/>
    <property type="evidence" value="ECO:0007669"/>
    <property type="project" value="GOC"/>
</dbReference>
<gene>
    <name evidence="5" type="ORF">TrCOL_g10561</name>
</gene>
<dbReference type="EMBL" id="BRYA01000336">
    <property type="protein sequence ID" value="GMI47273.1"/>
    <property type="molecule type" value="Genomic_DNA"/>
</dbReference>
<dbReference type="AlphaFoldDB" id="A0A9W7GMU8"/>
<evidence type="ECO:0000313" key="5">
    <source>
        <dbReference type="EMBL" id="GMI47273.1"/>
    </source>
</evidence>
<feature type="compositionally biased region" description="Basic and acidic residues" evidence="3">
    <location>
        <begin position="496"/>
        <end position="506"/>
    </location>
</feature>
<keyword evidence="6" id="KW-1185">Reference proteome</keyword>
<comment type="similarity">
    <text evidence="1">Belongs to the WASH1 family.</text>
</comment>
<feature type="compositionally biased region" description="Polar residues" evidence="3">
    <location>
        <begin position="484"/>
        <end position="494"/>
    </location>
</feature>
<feature type="compositionally biased region" description="Low complexity" evidence="3">
    <location>
        <begin position="448"/>
        <end position="457"/>
    </location>
</feature>
<dbReference type="GO" id="GO:0034314">
    <property type="term" value="P:Arp2/3 complex-mediated actin nucleation"/>
    <property type="evidence" value="ECO:0007669"/>
    <property type="project" value="InterPro"/>
</dbReference>
<feature type="region of interest" description="Disordered" evidence="3">
    <location>
        <begin position="397"/>
        <end position="527"/>
    </location>
</feature>
<dbReference type="InterPro" id="IPR028290">
    <property type="entry name" value="WASH1"/>
</dbReference>
<feature type="region of interest" description="Disordered" evidence="3">
    <location>
        <begin position="202"/>
        <end position="221"/>
    </location>
</feature>
<name>A0A9W7GMU8_9STRA</name>
<proteinExistence type="inferred from homology"/>
<dbReference type="GO" id="GO:0042147">
    <property type="term" value="P:retrograde transport, endosome to Golgi"/>
    <property type="evidence" value="ECO:0007669"/>
    <property type="project" value="TreeGrafter"/>
</dbReference>
<feature type="compositionally biased region" description="Pro residues" evidence="3">
    <location>
        <begin position="302"/>
        <end position="312"/>
    </location>
</feature>
<feature type="compositionally biased region" description="Basic and acidic residues" evidence="3">
    <location>
        <begin position="400"/>
        <end position="417"/>
    </location>
</feature>
<keyword evidence="2" id="KW-0009">Actin-binding</keyword>
<dbReference type="GO" id="GO:0005769">
    <property type="term" value="C:early endosome"/>
    <property type="evidence" value="ECO:0007669"/>
    <property type="project" value="InterPro"/>
</dbReference>
<dbReference type="GO" id="GO:0032456">
    <property type="term" value="P:endocytic recycling"/>
    <property type="evidence" value="ECO:0007669"/>
    <property type="project" value="TreeGrafter"/>
</dbReference>
<evidence type="ECO:0000313" key="6">
    <source>
        <dbReference type="Proteomes" id="UP001165065"/>
    </source>
</evidence>
<dbReference type="PANTHER" id="PTHR23331">
    <property type="entry name" value="CXYORF1"/>
    <property type="match status" value="1"/>
</dbReference>
<feature type="domain" description="WH2" evidence="4">
    <location>
        <begin position="324"/>
        <end position="343"/>
    </location>
</feature>